<dbReference type="HOGENOM" id="CLU_088285_2_0_1"/>
<dbReference type="EMBL" id="CP003011">
    <property type="protein sequence ID" value="AEO68563.1"/>
    <property type="molecule type" value="Genomic_DNA"/>
</dbReference>
<feature type="compositionally biased region" description="Basic and acidic residues" evidence="1">
    <location>
        <begin position="131"/>
        <end position="152"/>
    </location>
</feature>
<name>G2R739_THETT</name>
<feature type="compositionally biased region" description="Basic and acidic residues" evidence="1">
    <location>
        <begin position="80"/>
        <end position="120"/>
    </location>
</feature>
<feature type="region of interest" description="Disordered" evidence="1">
    <location>
        <begin position="80"/>
        <end position="193"/>
    </location>
</feature>
<evidence type="ECO:0000313" key="3">
    <source>
        <dbReference type="Proteomes" id="UP000008181"/>
    </source>
</evidence>
<dbReference type="eggNOG" id="ENOG502S7NV">
    <property type="taxonomic scope" value="Eukaryota"/>
</dbReference>
<dbReference type="OrthoDB" id="2158714at2759"/>
<sequence length="193" mass="22500">MAFPNVYTHRKVAETKAKSCDICFKLSSSVLITPDNKDWFYVCPAHLKDSGFCTPKVDTAAIEARKKRKLDEEIERVKKEYEEKQRKKKEKQEKGQSGDNKDEKEEKKDTDDKPGEDGKKTQRKTNQGSKNDADAAARVEEENTEEEPRVFELRSTFYQQRLNKKRQAEIARRNRERLQDPTFFPSVPKNLPS</sequence>
<evidence type="ECO:0008006" key="4">
    <source>
        <dbReference type="Google" id="ProtNLM"/>
    </source>
</evidence>
<organism evidence="2 3">
    <name type="scientific">Thermothielavioides terrestris (strain ATCC 38088 / NRRL 8126)</name>
    <name type="common">Thielavia terrestris</name>
    <dbReference type="NCBI Taxonomy" id="578455"/>
    <lineage>
        <taxon>Eukaryota</taxon>
        <taxon>Fungi</taxon>
        <taxon>Dikarya</taxon>
        <taxon>Ascomycota</taxon>
        <taxon>Pezizomycotina</taxon>
        <taxon>Sordariomycetes</taxon>
        <taxon>Sordariomycetidae</taxon>
        <taxon>Sordariales</taxon>
        <taxon>Chaetomiaceae</taxon>
        <taxon>Thermothielavioides</taxon>
        <taxon>Thermothielavioides terrestris</taxon>
    </lineage>
</organism>
<dbReference type="Proteomes" id="UP000008181">
    <property type="component" value="Chromosome 3"/>
</dbReference>
<evidence type="ECO:0000313" key="2">
    <source>
        <dbReference type="EMBL" id="AEO68563.1"/>
    </source>
</evidence>
<dbReference type="PANTHER" id="PTHR28218:SF1">
    <property type="entry name" value="VPS4-ASSOCIATED PROTEIN 1"/>
    <property type="match status" value="1"/>
</dbReference>
<dbReference type="Pfam" id="PF08432">
    <property type="entry name" value="Vfa1"/>
    <property type="match status" value="1"/>
</dbReference>
<dbReference type="GO" id="GO:0007034">
    <property type="term" value="P:vacuolar transport"/>
    <property type="evidence" value="ECO:0007669"/>
    <property type="project" value="TreeGrafter"/>
</dbReference>
<accession>G2R739</accession>
<feature type="compositionally biased region" description="Basic and acidic residues" evidence="1">
    <location>
        <begin position="166"/>
        <end position="179"/>
    </location>
</feature>
<dbReference type="RefSeq" id="XP_003654899.1">
    <property type="nucleotide sequence ID" value="XM_003654851.1"/>
</dbReference>
<protein>
    <recommendedName>
        <fullName evidence="4">VPS4-associated protein 1</fullName>
    </recommendedName>
</protein>
<gene>
    <name evidence="2" type="ORF">THITE_2118126</name>
</gene>
<dbReference type="KEGG" id="ttt:THITE_2118126"/>
<reference evidence="2 3" key="1">
    <citation type="journal article" date="2011" name="Nat. Biotechnol.">
        <title>Comparative genomic analysis of the thermophilic biomass-degrading fungi Myceliophthora thermophila and Thielavia terrestris.</title>
        <authorList>
            <person name="Berka R.M."/>
            <person name="Grigoriev I.V."/>
            <person name="Otillar R."/>
            <person name="Salamov A."/>
            <person name="Grimwood J."/>
            <person name="Reid I."/>
            <person name="Ishmael N."/>
            <person name="John T."/>
            <person name="Darmond C."/>
            <person name="Moisan M.-C."/>
            <person name="Henrissat B."/>
            <person name="Coutinho P.M."/>
            <person name="Lombard V."/>
            <person name="Natvig D.O."/>
            <person name="Lindquist E."/>
            <person name="Schmutz J."/>
            <person name="Lucas S."/>
            <person name="Harris P."/>
            <person name="Powlowski J."/>
            <person name="Bellemare A."/>
            <person name="Taylor D."/>
            <person name="Butler G."/>
            <person name="de Vries R.P."/>
            <person name="Allijn I.E."/>
            <person name="van den Brink J."/>
            <person name="Ushinsky S."/>
            <person name="Storms R."/>
            <person name="Powell A.J."/>
            <person name="Paulsen I.T."/>
            <person name="Elbourne L.D.H."/>
            <person name="Baker S.E."/>
            <person name="Magnuson J."/>
            <person name="LaBoissiere S."/>
            <person name="Clutterbuck A.J."/>
            <person name="Martinez D."/>
            <person name="Wogulis M."/>
            <person name="de Leon A.L."/>
            <person name="Rey M.W."/>
            <person name="Tsang A."/>
        </authorList>
    </citation>
    <scope>NUCLEOTIDE SEQUENCE [LARGE SCALE GENOMIC DNA]</scope>
    <source>
        <strain evidence="3">ATCC 38088 / NRRL 8126</strain>
    </source>
</reference>
<proteinExistence type="predicted"/>
<evidence type="ECO:0000256" key="1">
    <source>
        <dbReference type="SAM" id="MobiDB-lite"/>
    </source>
</evidence>
<dbReference type="GO" id="GO:0005768">
    <property type="term" value="C:endosome"/>
    <property type="evidence" value="ECO:0007669"/>
    <property type="project" value="TreeGrafter"/>
</dbReference>
<dbReference type="PANTHER" id="PTHR28218">
    <property type="entry name" value="VPS4-ASSOCIATED PROTEIN 1"/>
    <property type="match status" value="1"/>
</dbReference>
<keyword evidence="3" id="KW-1185">Reference proteome</keyword>
<dbReference type="InterPro" id="IPR013640">
    <property type="entry name" value="Vfa1"/>
</dbReference>
<dbReference type="AlphaFoldDB" id="G2R739"/>
<dbReference type="GeneID" id="11516117"/>